<feature type="transmembrane region" description="Helical" evidence="1">
    <location>
        <begin position="260"/>
        <end position="281"/>
    </location>
</feature>
<dbReference type="InterPro" id="IPR005240">
    <property type="entry name" value="DUF389"/>
</dbReference>
<proteinExistence type="predicted"/>
<keyword evidence="1" id="KW-0472">Membrane</keyword>
<evidence type="ECO:0000313" key="2">
    <source>
        <dbReference type="EMBL" id="GAA1210267.1"/>
    </source>
</evidence>
<name>A0ABN1VGD8_9PSEU</name>
<feature type="transmembrane region" description="Helical" evidence="1">
    <location>
        <begin position="158"/>
        <end position="179"/>
    </location>
</feature>
<reference evidence="2 3" key="1">
    <citation type="journal article" date="2019" name="Int. J. Syst. Evol. Microbiol.">
        <title>The Global Catalogue of Microorganisms (GCM) 10K type strain sequencing project: providing services to taxonomists for standard genome sequencing and annotation.</title>
        <authorList>
            <consortium name="The Broad Institute Genomics Platform"/>
            <consortium name="The Broad Institute Genome Sequencing Center for Infectious Disease"/>
            <person name="Wu L."/>
            <person name="Ma J."/>
        </authorList>
    </citation>
    <scope>NUCLEOTIDE SEQUENCE [LARGE SCALE GENOMIC DNA]</scope>
    <source>
        <strain evidence="2 3">JCM 13022</strain>
    </source>
</reference>
<feature type="transmembrane region" description="Helical" evidence="1">
    <location>
        <begin position="293"/>
        <end position="313"/>
    </location>
</feature>
<dbReference type="Pfam" id="PF04087">
    <property type="entry name" value="DUF389"/>
    <property type="match status" value="1"/>
</dbReference>
<evidence type="ECO:0000313" key="3">
    <source>
        <dbReference type="Proteomes" id="UP001500467"/>
    </source>
</evidence>
<comment type="caution">
    <text evidence="2">The sequence shown here is derived from an EMBL/GenBank/DDBJ whole genome shotgun (WGS) entry which is preliminary data.</text>
</comment>
<dbReference type="PANTHER" id="PTHR20992">
    <property type="entry name" value="AT15442P-RELATED"/>
    <property type="match status" value="1"/>
</dbReference>
<organism evidence="2 3">
    <name type="scientific">Prauserella alba</name>
    <dbReference type="NCBI Taxonomy" id="176898"/>
    <lineage>
        <taxon>Bacteria</taxon>
        <taxon>Bacillati</taxon>
        <taxon>Actinomycetota</taxon>
        <taxon>Actinomycetes</taxon>
        <taxon>Pseudonocardiales</taxon>
        <taxon>Pseudonocardiaceae</taxon>
        <taxon>Prauserella</taxon>
    </lineage>
</organism>
<keyword evidence="3" id="KW-1185">Reference proteome</keyword>
<dbReference type="EMBL" id="BAAALM010000012">
    <property type="protein sequence ID" value="GAA1210267.1"/>
    <property type="molecule type" value="Genomic_DNA"/>
</dbReference>
<keyword evidence="1" id="KW-0812">Transmembrane</keyword>
<feature type="transmembrane region" description="Helical" evidence="1">
    <location>
        <begin position="134"/>
        <end position="152"/>
    </location>
</feature>
<evidence type="ECO:0000256" key="1">
    <source>
        <dbReference type="SAM" id="Phobius"/>
    </source>
</evidence>
<sequence>MRGRSGAGTSRSPTLAGMMQLRVLCPSEDSAAVIDLLGAEPGVTHLAVAVGAGRQPAGDVMEAVIAREVAEDVLQRLVELGVDRRGEVSLHSVDTMLSDTADAAERSLPGHDADAVVWDELVATTGEESQLNRVFLGFLTIACLLAAVGVLTDSPITIVGAMVVSPDFGPVAALAVATVGRRRDLAARAGIALGVGFPAVILATIGCALLATAVGLYDPSRLDDLRQAAFIYQIGPYSVIVALLAGAAGMLALTSEKSGVLIGVFISVVTVPAAGYAALAAVAGDWMRCGEAIGQLVINLAGLTVAGVVVLALRRRHIVPGSGAVTHPLRRGRQRRPR</sequence>
<protein>
    <submittedName>
        <fullName evidence="2">DUF389 domain-containing protein</fullName>
    </submittedName>
</protein>
<feature type="transmembrane region" description="Helical" evidence="1">
    <location>
        <begin position="191"/>
        <end position="217"/>
    </location>
</feature>
<feature type="transmembrane region" description="Helical" evidence="1">
    <location>
        <begin position="229"/>
        <end position="253"/>
    </location>
</feature>
<dbReference type="PANTHER" id="PTHR20992:SF9">
    <property type="entry name" value="AT15442P-RELATED"/>
    <property type="match status" value="1"/>
</dbReference>
<accession>A0ABN1VGD8</accession>
<gene>
    <name evidence="2" type="ORF">GCM10009675_33600</name>
</gene>
<dbReference type="Proteomes" id="UP001500467">
    <property type="component" value="Unassembled WGS sequence"/>
</dbReference>
<keyword evidence="1" id="KW-1133">Transmembrane helix</keyword>